<feature type="transmembrane region" description="Helical" evidence="7">
    <location>
        <begin position="56"/>
        <end position="78"/>
    </location>
</feature>
<dbReference type="InterPro" id="IPR006685">
    <property type="entry name" value="MscS_channel_2nd"/>
</dbReference>
<evidence type="ECO:0000256" key="2">
    <source>
        <dbReference type="ARBA" id="ARBA00008017"/>
    </source>
</evidence>
<evidence type="ECO:0000256" key="5">
    <source>
        <dbReference type="ARBA" id="ARBA00022989"/>
    </source>
</evidence>
<dbReference type="Gene3D" id="2.30.30.60">
    <property type="match status" value="1"/>
</dbReference>
<organism evidence="11 12">
    <name type="scientific">Kordiimonas lipolytica</name>
    <dbReference type="NCBI Taxonomy" id="1662421"/>
    <lineage>
        <taxon>Bacteria</taxon>
        <taxon>Pseudomonadati</taxon>
        <taxon>Pseudomonadota</taxon>
        <taxon>Alphaproteobacteria</taxon>
        <taxon>Kordiimonadales</taxon>
        <taxon>Kordiimonadaceae</taxon>
        <taxon>Kordiimonas</taxon>
    </lineage>
</organism>
<dbReference type="PANTHER" id="PTHR30347">
    <property type="entry name" value="POTASSIUM CHANNEL RELATED"/>
    <property type="match status" value="1"/>
</dbReference>
<gene>
    <name evidence="11" type="ORF">ACFO5Q_06775</name>
</gene>
<evidence type="ECO:0000256" key="3">
    <source>
        <dbReference type="ARBA" id="ARBA00022475"/>
    </source>
</evidence>
<evidence type="ECO:0000259" key="8">
    <source>
        <dbReference type="Pfam" id="PF00924"/>
    </source>
</evidence>
<comment type="caution">
    <text evidence="11">The sequence shown here is derived from an EMBL/GenBank/DDBJ whole genome shotgun (WGS) entry which is preliminary data.</text>
</comment>
<dbReference type="Proteomes" id="UP001595776">
    <property type="component" value="Unassembled WGS sequence"/>
</dbReference>
<evidence type="ECO:0000256" key="1">
    <source>
        <dbReference type="ARBA" id="ARBA00004651"/>
    </source>
</evidence>
<dbReference type="SUPFAM" id="SSF50182">
    <property type="entry name" value="Sm-like ribonucleoproteins"/>
    <property type="match status" value="1"/>
</dbReference>
<feature type="transmembrane region" description="Helical" evidence="7">
    <location>
        <begin position="125"/>
        <end position="142"/>
    </location>
</feature>
<dbReference type="Pfam" id="PF21082">
    <property type="entry name" value="MS_channel_3rd"/>
    <property type="match status" value="1"/>
</dbReference>
<dbReference type="InterPro" id="IPR011066">
    <property type="entry name" value="MscS_channel_C_sf"/>
</dbReference>
<keyword evidence="4 7" id="KW-0812">Transmembrane</keyword>
<proteinExistence type="inferred from homology"/>
<evidence type="ECO:0000259" key="9">
    <source>
        <dbReference type="Pfam" id="PF21082"/>
    </source>
</evidence>
<dbReference type="PANTHER" id="PTHR30347:SF1">
    <property type="entry name" value="MECHANOSENSITIVE CHANNEL MSCK"/>
    <property type="match status" value="1"/>
</dbReference>
<name>A0ABV8U9S8_9PROT</name>
<dbReference type="Pfam" id="PF00924">
    <property type="entry name" value="MS_channel_2nd"/>
    <property type="match status" value="1"/>
</dbReference>
<evidence type="ECO:0000313" key="12">
    <source>
        <dbReference type="Proteomes" id="UP001595776"/>
    </source>
</evidence>
<dbReference type="Gene3D" id="1.10.287.1260">
    <property type="match status" value="1"/>
</dbReference>
<dbReference type="SUPFAM" id="SSF82689">
    <property type="entry name" value="Mechanosensitive channel protein MscS (YggB), C-terminal domain"/>
    <property type="match status" value="1"/>
</dbReference>
<keyword evidence="12" id="KW-1185">Reference proteome</keyword>
<dbReference type="InterPro" id="IPR049278">
    <property type="entry name" value="MS_channel_C"/>
</dbReference>
<dbReference type="InterPro" id="IPR023408">
    <property type="entry name" value="MscS_beta-dom_sf"/>
</dbReference>
<dbReference type="EMBL" id="JBHSCR010000003">
    <property type="protein sequence ID" value="MFC4347546.1"/>
    <property type="molecule type" value="Genomic_DNA"/>
</dbReference>
<dbReference type="InterPro" id="IPR010920">
    <property type="entry name" value="LSM_dom_sf"/>
</dbReference>
<comment type="similarity">
    <text evidence="2">Belongs to the MscS (TC 1.A.23) family.</text>
</comment>
<dbReference type="InterPro" id="IPR052702">
    <property type="entry name" value="MscS-like_channel"/>
</dbReference>
<dbReference type="Gene3D" id="3.30.70.100">
    <property type="match status" value="1"/>
</dbReference>
<evidence type="ECO:0000256" key="6">
    <source>
        <dbReference type="ARBA" id="ARBA00023136"/>
    </source>
</evidence>
<evidence type="ECO:0000256" key="4">
    <source>
        <dbReference type="ARBA" id="ARBA00022692"/>
    </source>
</evidence>
<keyword evidence="5 7" id="KW-1133">Transmembrane helix</keyword>
<sequence length="323" mass="35731">MTFLKSIFRPRSVTAKGFVLILMGALIAASYMGYLAPVEELLDSEKLTFRFIDFAVSPYKILKALTVVILFMWLASVLSDQFEKRMIKITSIRSSNRELITKAVTLIIYFLATVVALDIMGIDLTALTVIGGAIGIGVGFGLQKITSNFISGIILLAEKSVELDDLVELSDGTQGFVRHAGARYTLVETFDGKEVMVPNEDFITNRVINWTLTNTKGRVEIAVGVAYGSDLDKVKEILLEAASEHPRCSAEPKPQCFLDEFGDSSINFSLYFWVDDVTEGRREPKSDVQFAIWRKFQAAGVEIPFPQRDLHIKSGALPAEGKA</sequence>
<reference evidence="12" key="1">
    <citation type="journal article" date="2019" name="Int. J. Syst. Evol. Microbiol.">
        <title>The Global Catalogue of Microorganisms (GCM) 10K type strain sequencing project: providing services to taxonomists for standard genome sequencing and annotation.</title>
        <authorList>
            <consortium name="The Broad Institute Genomics Platform"/>
            <consortium name="The Broad Institute Genome Sequencing Center for Infectious Disease"/>
            <person name="Wu L."/>
            <person name="Ma J."/>
        </authorList>
    </citation>
    <scope>NUCLEOTIDE SEQUENCE [LARGE SCALE GENOMIC DNA]</scope>
    <source>
        <strain evidence="12">CGMCC 1.15304</strain>
    </source>
</reference>
<dbReference type="RefSeq" id="WP_068153310.1">
    <property type="nucleotide sequence ID" value="NZ_JBHSCR010000003.1"/>
</dbReference>
<feature type="transmembrane region" description="Helical" evidence="7">
    <location>
        <begin position="12"/>
        <end position="36"/>
    </location>
</feature>
<dbReference type="Pfam" id="PF21088">
    <property type="entry name" value="MS_channel_1st"/>
    <property type="match status" value="1"/>
</dbReference>
<feature type="domain" description="Mechanosensitive ion channel transmembrane helices 2/3" evidence="10">
    <location>
        <begin position="103"/>
        <end position="143"/>
    </location>
</feature>
<keyword evidence="6 7" id="KW-0472">Membrane</keyword>
<dbReference type="InterPro" id="IPR011014">
    <property type="entry name" value="MscS_channel_TM-2"/>
</dbReference>
<feature type="domain" description="Mechanosensitive ion channel MscS" evidence="8">
    <location>
        <begin position="145"/>
        <end position="211"/>
    </location>
</feature>
<evidence type="ECO:0000313" key="11">
    <source>
        <dbReference type="EMBL" id="MFC4347546.1"/>
    </source>
</evidence>
<comment type="subcellular location">
    <subcellularLocation>
        <location evidence="1">Cell membrane</location>
        <topology evidence="1">Multi-pass membrane protein</topology>
    </subcellularLocation>
</comment>
<feature type="domain" description="Mechanosensitive ion channel MscS C-terminal" evidence="9">
    <location>
        <begin position="219"/>
        <end position="303"/>
    </location>
</feature>
<dbReference type="InterPro" id="IPR049142">
    <property type="entry name" value="MS_channel_1st"/>
</dbReference>
<protein>
    <submittedName>
        <fullName evidence="11">Mechanosensitive ion channel family protein</fullName>
    </submittedName>
</protein>
<keyword evidence="3" id="KW-1003">Cell membrane</keyword>
<feature type="transmembrane region" description="Helical" evidence="7">
    <location>
        <begin position="99"/>
        <end position="119"/>
    </location>
</feature>
<accession>A0ABV8U9S8</accession>
<evidence type="ECO:0000256" key="7">
    <source>
        <dbReference type="SAM" id="Phobius"/>
    </source>
</evidence>
<dbReference type="SUPFAM" id="SSF82861">
    <property type="entry name" value="Mechanosensitive channel protein MscS (YggB), transmembrane region"/>
    <property type="match status" value="1"/>
</dbReference>
<evidence type="ECO:0000259" key="10">
    <source>
        <dbReference type="Pfam" id="PF21088"/>
    </source>
</evidence>